<keyword evidence="2 4" id="KW-0488">Methylation</keyword>
<evidence type="ECO:0000256" key="6">
    <source>
        <dbReference type="SAM" id="Coils"/>
    </source>
</evidence>
<dbReference type="PANTHER" id="PTHR43116">
    <property type="entry name" value="PEPTIDE CHAIN RELEASE FACTOR 2"/>
    <property type="match status" value="1"/>
</dbReference>
<evidence type="ECO:0000259" key="7">
    <source>
        <dbReference type="PROSITE" id="PS00745"/>
    </source>
</evidence>
<dbReference type="Pfam" id="PF00472">
    <property type="entry name" value="RF-1"/>
    <property type="match status" value="1"/>
</dbReference>
<comment type="subcellular location">
    <subcellularLocation>
        <location evidence="4">Cytoplasm</location>
    </subcellularLocation>
</comment>
<dbReference type="InterPro" id="IPR005139">
    <property type="entry name" value="PCRF"/>
</dbReference>
<organism evidence="8 9">
    <name type="scientific">Hyphobacterium lacteum</name>
    <dbReference type="NCBI Taxonomy" id="3116575"/>
    <lineage>
        <taxon>Bacteria</taxon>
        <taxon>Pseudomonadati</taxon>
        <taxon>Pseudomonadota</taxon>
        <taxon>Alphaproteobacteria</taxon>
        <taxon>Maricaulales</taxon>
        <taxon>Maricaulaceae</taxon>
        <taxon>Hyphobacterium</taxon>
    </lineage>
</organism>
<dbReference type="HAMAP" id="MF_00094">
    <property type="entry name" value="Rel_fac_2"/>
    <property type="match status" value="1"/>
</dbReference>
<evidence type="ECO:0000256" key="1">
    <source>
        <dbReference type="ARBA" id="ARBA00010835"/>
    </source>
</evidence>
<evidence type="ECO:0000256" key="3">
    <source>
        <dbReference type="ARBA" id="ARBA00022917"/>
    </source>
</evidence>
<keyword evidence="4" id="KW-0963">Cytoplasm</keyword>
<dbReference type="RefSeq" id="WP_330197487.1">
    <property type="nucleotide sequence ID" value="NZ_JAZDRP010000001.1"/>
</dbReference>
<evidence type="ECO:0000313" key="8">
    <source>
        <dbReference type="EMBL" id="MEE2524819.1"/>
    </source>
</evidence>
<evidence type="ECO:0000256" key="5">
    <source>
        <dbReference type="NCBIfam" id="TIGR00020"/>
    </source>
</evidence>
<dbReference type="SUPFAM" id="SSF75620">
    <property type="entry name" value="Release factor"/>
    <property type="match status" value="1"/>
</dbReference>
<dbReference type="Pfam" id="PF03462">
    <property type="entry name" value="PCRF"/>
    <property type="match status" value="1"/>
</dbReference>
<sequence>MRADIQTLSDEIQRSVGLLRRRLDWDTAEKRFDELTARTEDPSFWDDPQKAQSLMRERNRLESAMKAIRELEGELADNIELAELAEADGDDDLMEEAVAALEKARERAGRAELEALLSGEADSNDSYLEIHPGAGGTEAADWAAMLQRMYSRWANDHGYKVEVIEEQAGDEAGIKSCTLLIKGENAYGWLKTEAGVHRLVRISPYDSSARRHTSFASVWAYPLVDDTIEVEIPESEVRTDTYRASGAGGQHVNKTDSAIRLTYTPPGEDSPIVVQCQNDRSQHKNRATAWNMLRARVYELELQKREAAAQAQADSKTEIGWGRQIRSYVLQPYQMVKDLRTNVETSNTQGVLDGDLDEFMAAALAAQLGEETKENAAD</sequence>
<proteinExistence type="inferred from homology"/>
<comment type="PTM">
    <text evidence="4">Methylated by PrmC. Methylation increases the termination efficiency of RF2.</text>
</comment>
<comment type="caution">
    <text evidence="8">The sequence shown here is derived from an EMBL/GenBank/DDBJ whole genome shotgun (WGS) entry which is preliminary data.</text>
</comment>
<dbReference type="SMART" id="SM00937">
    <property type="entry name" value="PCRF"/>
    <property type="match status" value="1"/>
</dbReference>
<dbReference type="Gene3D" id="3.30.160.20">
    <property type="match status" value="1"/>
</dbReference>
<evidence type="ECO:0000256" key="2">
    <source>
        <dbReference type="ARBA" id="ARBA00022481"/>
    </source>
</evidence>
<dbReference type="InterPro" id="IPR045853">
    <property type="entry name" value="Pep_chain_release_fac_I_sf"/>
</dbReference>
<reference evidence="8 9" key="1">
    <citation type="submission" date="2024-01" db="EMBL/GenBank/DDBJ databases">
        <title>Hyphobacterium bacterium isolated from marine sediment.</title>
        <authorList>
            <person name="Zhao S."/>
        </authorList>
    </citation>
    <scope>NUCLEOTIDE SEQUENCE [LARGE SCALE GENOMIC DNA]</scope>
    <source>
        <strain evidence="9">HN65</strain>
    </source>
</reference>
<dbReference type="PANTHER" id="PTHR43116:SF3">
    <property type="entry name" value="CLASS I PEPTIDE CHAIN RELEASE FACTOR"/>
    <property type="match status" value="1"/>
</dbReference>
<comment type="function">
    <text evidence="4">Peptide chain release factor 2 directs the termination of translation in response to the peptide chain termination codons UGA and UAA.</text>
</comment>
<keyword evidence="6" id="KW-0175">Coiled coil</keyword>
<feature type="coiled-coil region" evidence="6">
    <location>
        <begin position="51"/>
        <end position="114"/>
    </location>
</feature>
<dbReference type="Proteomes" id="UP001354971">
    <property type="component" value="Unassembled WGS sequence"/>
</dbReference>
<gene>
    <name evidence="4 8" type="primary">prfB</name>
    <name evidence="8" type="ORF">V0U79_00440</name>
</gene>
<name>A0ABU7LNA8_9PROT</name>
<feature type="domain" description="Prokaryotic-type class I peptide chain release factors" evidence="7">
    <location>
        <begin position="243"/>
        <end position="259"/>
    </location>
</feature>
<evidence type="ECO:0000256" key="4">
    <source>
        <dbReference type="HAMAP-Rule" id="MF_00094"/>
    </source>
</evidence>
<dbReference type="InterPro" id="IPR004374">
    <property type="entry name" value="PrfB"/>
</dbReference>
<dbReference type="PROSITE" id="PS00745">
    <property type="entry name" value="RF_PROK_I"/>
    <property type="match status" value="1"/>
</dbReference>
<dbReference type="Gene3D" id="3.30.70.1660">
    <property type="match status" value="1"/>
</dbReference>
<dbReference type="InterPro" id="IPR000352">
    <property type="entry name" value="Pep_chain_release_fac_I"/>
</dbReference>
<protein>
    <recommendedName>
        <fullName evidence="4 5">Peptide chain release factor 2</fullName>
        <shortName evidence="4">RF-2</shortName>
    </recommendedName>
</protein>
<keyword evidence="3 4" id="KW-0648">Protein biosynthesis</keyword>
<evidence type="ECO:0000313" key="9">
    <source>
        <dbReference type="Proteomes" id="UP001354971"/>
    </source>
</evidence>
<accession>A0ABU7LNA8</accession>
<dbReference type="EMBL" id="JAZDRP010000001">
    <property type="protein sequence ID" value="MEE2524819.1"/>
    <property type="molecule type" value="Genomic_DNA"/>
</dbReference>
<dbReference type="Gene3D" id="1.20.58.410">
    <property type="entry name" value="Release factor"/>
    <property type="match status" value="1"/>
</dbReference>
<keyword evidence="9" id="KW-1185">Reference proteome</keyword>
<feature type="modified residue" description="N5-methylglutamine" evidence="4">
    <location>
        <position position="250"/>
    </location>
</feature>
<comment type="similarity">
    <text evidence="1 4">Belongs to the prokaryotic/mitochondrial release factor family.</text>
</comment>
<dbReference type="NCBIfam" id="TIGR00020">
    <property type="entry name" value="prfB"/>
    <property type="match status" value="1"/>
</dbReference>